<dbReference type="Pfam" id="PF20236">
    <property type="entry name" value="DUF6593"/>
    <property type="match status" value="1"/>
</dbReference>
<evidence type="ECO:0000313" key="3">
    <source>
        <dbReference type="Proteomes" id="UP001221757"/>
    </source>
</evidence>
<comment type="caution">
    <text evidence="2">The sequence shown here is derived from an EMBL/GenBank/DDBJ whole genome shotgun (WGS) entry which is preliminary data.</text>
</comment>
<keyword evidence="3" id="KW-1185">Reference proteome</keyword>
<evidence type="ECO:0000259" key="1">
    <source>
        <dbReference type="Pfam" id="PF20236"/>
    </source>
</evidence>
<feature type="domain" description="DUF6593" evidence="1">
    <location>
        <begin position="14"/>
        <end position="82"/>
    </location>
</feature>
<organism evidence="2 3">
    <name type="scientific">Mycena rosella</name>
    <name type="common">Pink bonnet</name>
    <name type="synonym">Agaricus rosellus</name>
    <dbReference type="NCBI Taxonomy" id="1033263"/>
    <lineage>
        <taxon>Eukaryota</taxon>
        <taxon>Fungi</taxon>
        <taxon>Dikarya</taxon>
        <taxon>Basidiomycota</taxon>
        <taxon>Agaricomycotina</taxon>
        <taxon>Agaricomycetes</taxon>
        <taxon>Agaricomycetidae</taxon>
        <taxon>Agaricales</taxon>
        <taxon>Marasmiineae</taxon>
        <taxon>Mycenaceae</taxon>
        <taxon>Mycena</taxon>
    </lineage>
</organism>
<gene>
    <name evidence="2" type="ORF">B0H17DRAFT_1201386</name>
</gene>
<protein>
    <recommendedName>
        <fullName evidence="1">DUF6593 domain-containing protein</fullName>
    </recommendedName>
</protein>
<proteinExistence type="predicted"/>
<evidence type="ECO:0000313" key="2">
    <source>
        <dbReference type="EMBL" id="KAJ7691046.1"/>
    </source>
</evidence>
<sequence>MSKGTGTVLAFESNSMLATMITRGGAPLYAVSTNQHGSTTEIRAPGTNTLLARIARRELLPDTIAFADGKPTRLSKWLKQGTLADGLPAATLDTPPGVCVLRAHPEHRLTPLPPAVALAPTQVTMALVFPKAVDAGWEVRILAAFLFQEQRTRIAERNSEVHATAVMYRAEFGI</sequence>
<name>A0AAD7GEF3_MYCRO</name>
<dbReference type="AlphaFoldDB" id="A0AAD7GEF3"/>
<reference evidence="2" key="1">
    <citation type="submission" date="2023-03" db="EMBL/GenBank/DDBJ databases">
        <title>Massive genome expansion in bonnet fungi (Mycena s.s.) driven by repeated elements and novel gene families across ecological guilds.</title>
        <authorList>
            <consortium name="Lawrence Berkeley National Laboratory"/>
            <person name="Harder C.B."/>
            <person name="Miyauchi S."/>
            <person name="Viragh M."/>
            <person name="Kuo A."/>
            <person name="Thoen E."/>
            <person name="Andreopoulos B."/>
            <person name="Lu D."/>
            <person name="Skrede I."/>
            <person name="Drula E."/>
            <person name="Henrissat B."/>
            <person name="Morin E."/>
            <person name="Kohler A."/>
            <person name="Barry K."/>
            <person name="LaButti K."/>
            <person name="Morin E."/>
            <person name="Salamov A."/>
            <person name="Lipzen A."/>
            <person name="Mereny Z."/>
            <person name="Hegedus B."/>
            <person name="Baldrian P."/>
            <person name="Stursova M."/>
            <person name="Weitz H."/>
            <person name="Taylor A."/>
            <person name="Grigoriev I.V."/>
            <person name="Nagy L.G."/>
            <person name="Martin F."/>
            <person name="Kauserud H."/>
        </authorList>
    </citation>
    <scope>NUCLEOTIDE SEQUENCE</scope>
    <source>
        <strain evidence="2">CBHHK067</strain>
    </source>
</reference>
<dbReference type="InterPro" id="IPR046528">
    <property type="entry name" value="DUF6593"/>
</dbReference>
<dbReference type="EMBL" id="JARKIE010000061">
    <property type="protein sequence ID" value="KAJ7691046.1"/>
    <property type="molecule type" value="Genomic_DNA"/>
</dbReference>
<accession>A0AAD7GEF3</accession>
<dbReference type="Proteomes" id="UP001221757">
    <property type="component" value="Unassembled WGS sequence"/>
</dbReference>